<dbReference type="Gene3D" id="3.40.33.10">
    <property type="entry name" value="CAP"/>
    <property type="match status" value="2"/>
</dbReference>
<evidence type="ECO:0000256" key="2">
    <source>
        <dbReference type="ARBA" id="ARBA00022525"/>
    </source>
</evidence>
<dbReference type="PANTHER" id="PTHR10334">
    <property type="entry name" value="CYSTEINE-RICH SECRETORY PROTEIN-RELATED"/>
    <property type="match status" value="1"/>
</dbReference>
<evidence type="ECO:0000259" key="3">
    <source>
        <dbReference type="SMART" id="SM00198"/>
    </source>
</evidence>
<sequence length="417" mass="48027">MWKLSLHSRSSPIETMKSNCLYLTLLISATCILEISGSTKEIHAFVDGHNSRRLRVAKGEVKGQPGASEMKTMMWDHELYVKASTYAGKLPRQHNPDKSVQSGRFRTGENLFWYSTTNHNYQLSPETAVEAWFREHYNYTYGPISRSDFDGSKSYQIGHYTQMVWSNTIYVGCAISETYKGQWKKFFVVCNYGPSGNYIGQEPYKKGGPSNKLTCGCPKNDRVDISGSHRKRRKFLEGHNSRRLRVAMGQVKGQPSASEMNIMRWDHELYLKASSWAAKHSKNHNPDKTVKSRRFRTGENLYWYSTTNRHFKLDPEKVLQIWFDEHQNYTYGPLQKGTFGKTGHYTQMVWSDSIYIGCAISQTYKGQWKIFYVVCNYGPGGNKIGQKPYKKGGPSKKLKCECMKRNRSCNCNNLYGH</sequence>
<dbReference type="PROSITE" id="PS01010">
    <property type="entry name" value="CRISP_2"/>
    <property type="match status" value="1"/>
</dbReference>
<dbReference type="CDD" id="cd05380">
    <property type="entry name" value="CAP_euk"/>
    <property type="match status" value="2"/>
</dbReference>
<comment type="caution">
    <text evidence="4">The sequence shown here is derived from an EMBL/GenBank/DDBJ whole genome shotgun (WGS) entry which is preliminary data.</text>
</comment>
<feature type="domain" description="SCP" evidence="3">
    <location>
        <begin position="230"/>
        <end position="385"/>
    </location>
</feature>
<evidence type="ECO:0000313" key="4">
    <source>
        <dbReference type="EMBL" id="CAB3238806.1"/>
    </source>
</evidence>
<dbReference type="InterPro" id="IPR018244">
    <property type="entry name" value="Allrgn_V5/Tpx1_CS"/>
</dbReference>
<feature type="domain" description="SCP" evidence="3">
    <location>
        <begin position="40"/>
        <end position="200"/>
    </location>
</feature>
<dbReference type="EMBL" id="CADEBD010000308">
    <property type="protein sequence ID" value="CAB3238806.1"/>
    <property type="molecule type" value="Genomic_DNA"/>
</dbReference>
<organism evidence="4 5">
    <name type="scientific">Arctia plantaginis</name>
    <name type="common">Wood tiger moth</name>
    <name type="synonym">Phalaena plantaginis</name>
    <dbReference type="NCBI Taxonomy" id="874455"/>
    <lineage>
        <taxon>Eukaryota</taxon>
        <taxon>Metazoa</taxon>
        <taxon>Ecdysozoa</taxon>
        <taxon>Arthropoda</taxon>
        <taxon>Hexapoda</taxon>
        <taxon>Insecta</taxon>
        <taxon>Pterygota</taxon>
        <taxon>Neoptera</taxon>
        <taxon>Endopterygota</taxon>
        <taxon>Lepidoptera</taxon>
        <taxon>Glossata</taxon>
        <taxon>Ditrysia</taxon>
        <taxon>Noctuoidea</taxon>
        <taxon>Erebidae</taxon>
        <taxon>Arctiinae</taxon>
        <taxon>Arctia</taxon>
    </lineage>
</organism>
<dbReference type="InterPro" id="IPR035940">
    <property type="entry name" value="CAP_sf"/>
</dbReference>
<proteinExistence type="predicted"/>
<dbReference type="InterPro" id="IPR002413">
    <property type="entry name" value="V5_allergen-like"/>
</dbReference>
<keyword evidence="2" id="KW-0964">Secreted</keyword>
<evidence type="ECO:0000313" key="5">
    <source>
        <dbReference type="Proteomes" id="UP000494256"/>
    </source>
</evidence>
<dbReference type="Proteomes" id="UP000494256">
    <property type="component" value="Unassembled WGS sequence"/>
</dbReference>
<dbReference type="SMART" id="SM00198">
    <property type="entry name" value="SCP"/>
    <property type="match status" value="2"/>
</dbReference>
<reference evidence="4 5" key="1">
    <citation type="submission" date="2020-04" db="EMBL/GenBank/DDBJ databases">
        <authorList>
            <person name="Wallbank WR R."/>
            <person name="Pardo Diaz C."/>
            <person name="Kozak K."/>
            <person name="Martin S."/>
            <person name="Jiggins C."/>
            <person name="Moest M."/>
            <person name="Warren A I."/>
            <person name="Byers J.R.P. K."/>
            <person name="Montejo-Kovacevich G."/>
            <person name="Yen C E."/>
        </authorList>
    </citation>
    <scope>NUCLEOTIDE SEQUENCE [LARGE SCALE GENOMIC DNA]</scope>
</reference>
<dbReference type="PROSITE" id="PS01009">
    <property type="entry name" value="CRISP_1"/>
    <property type="match status" value="2"/>
</dbReference>
<dbReference type="SUPFAM" id="SSF55797">
    <property type="entry name" value="PR-1-like"/>
    <property type="match status" value="2"/>
</dbReference>
<gene>
    <name evidence="4" type="ORF">APLA_LOCUS8343</name>
</gene>
<protein>
    <recommendedName>
        <fullName evidence="3">SCP domain-containing protein</fullName>
    </recommendedName>
</protein>
<evidence type="ECO:0000256" key="1">
    <source>
        <dbReference type="ARBA" id="ARBA00004613"/>
    </source>
</evidence>
<dbReference type="InterPro" id="IPR001283">
    <property type="entry name" value="CRISP-related"/>
</dbReference>
<dbReference type="GO" id="GO:0005576">
    <property type="term" value="C:extracellular region"/>
    <property type="evidence" value="ECO:0007669"/>
    <property type="project" value="UniProtKB-SubCell"/>
</dbReference>
<comment type="subcellular location">
    <subcellularLocation>
        <location evidence="1">Secreted</location>
    </subcellularLocation>
</comment>
<dbReference type="PRINTS" id="PR00838">
    <property type="entry name" value="V5ALLERGEN"/>
</dbReference>
<dbReference type="PRINTS" id="PR00837">
    <property type="entry name" value="V5TPXLIKE"/>
</dbReference>
<dbReference type="OrthoDB" id="407355at2759"/>
<dbReference type="InterPro" id="IPR014044">
    <property type="entry name" value="CAP_dom"/>
</dbReference>
<accession>A0A8S0ZVL9</accession>
<name>A0A8S0ZVL9_ARCPL</name>
<dbReference type="AlphaFoldDB" id="A0A8S0ZVL9"/>
<dbReference type="Pfam" id="PF00188">
    <property type="entry name" value="CAP"/>
    <property type="match status" value="2"/>
</dbReference>